<keyword evidence="4" id="KW-1185">Reference proteome</keyword>
<dbReference type="PANTHER" id="PTHR31964:SF113">
    <property type="entry name" value="USPA DOMAIN-CONTAINING PROTEIN"/>
    <property type="match status" value="1"/>
</dbReference>
<dbReference type="Proteomes" id="UP000319627">
    <property type="component" value="Unassembled WGS sequence"/>
</dbReference>
<gene>
    <name evidence="3" type="ORF">LX59_01838</name>
</gene>
<evidence type="ECO:0000313" key="4">
    <source>
        <dbReference type="Proteomes" id="UP000319627"/>
    </source>
</evidence>
<evidence type="ECO:0000256" key="1">
    <source>
        <dbReference type="ARBA" id="ARBA00008791"/>
    </source>
</evidence>
<reference evidence="3 4" key="1">
    <citation type="submission" date="2019-07" db="EMBL/GenBank/DDBJ databases">
        <title>Genomic Encyclopedia of Type Strains, Phase I: the one thousand microbial genomes (KMG-I) project.</title>
        <authorList>
            <person name="Kyrpides N."/>
        </authorList>
    </citation>
    <scope>NUCLEOTIDE SEQUENCE [LARGE SCALE GENOMIC DNA]</scope>
    <source>
        <strain evidence="3 4">DSM 375</strain>
    </source>
</reference>
<protein>
    <submittedName>
        <fullName evidence="3">Nucleotide-binding universal stress UspA family protein</fullName>
    </submittedName>
</protein>
<dbReference type="InterPro" id="IPR014729">
    <property type="entry name" value="Rossmann-like_a/b/a_fold"/>
</dbReference>
<dbReference type="Pfam" id="PF00582">
    <property type="entry name" value="Usp"/>
    <property type="match status" value="1"/>
</dbReference>
<dbReference type="InterPro" id="IPR006016">
    <property type="entry name" value="UspA"/>
</dbReference>
<dbReference type="Gene3D" id="3.40.50.620">
    <property type="entry name" value="HUPs"/>
    <property type="match status" value="1"/>
</dbReference>
<dbReference type="RefSeq" id="WP_144571548.1">
    <property type="nucleotide sequence ID" value="NZ_VLKG01000006.1"/>
</dbReference>
<dbReference type="CDD" id="cd00293">
    <property type="entry name" value="USP-like"/>
    <property type="match status" value="1"/>
</dbReference>
<name>A0A562I1H5_9GAMM</name>
<dbReference type="PANTHER" id="PTHR31964">
    <property type="entry name" value="ADENINE NUCLEOTIDE ALPHA HYDROLASES-LIKE SUPERFAMILY PROTEIN"/>
    <property type="match status" value="1"/>
</dbReference>
<feature type="domain" description="UspA" evidence="2">
    <location>
        <begin position="1"/>
        <end position="143"/>
    </location>
</feature>
<evidence type="ECO:0000259" key="2">
    <source>
        <dbReference type="Pfam" id="PF00582"/>
    </source>
</evidence>
<comment type="similarity">
    <text evidence="1">Belongs to the universal stress protein A family.</text>
</comment>
<proteinExistence type="inferred from homology"/>
<evidence type="ECO:0000313" key="3">
    <source>
        <dbReference type="EMBL" id="TWH64897.1"/>
    </source>
</evidence>
<dbReference type="EMBL" id="VLKG01000006">
    <property type="protein sequence ID" value="TWH64897.1"/>
    <property type="molecule type" value="Genomic_DNA"/>
</dbReference>
<dbReference type="SUPFAM" id="SSF52402">
    <property type="entry name" value="Adenine nucleotide alpha hydrolases-like"/>
    <property type="match status" value="1"/>
</dbReference>
<dbReference type="AlphaFoldDB" id="A0A562I1H5"/>
<comment type="caution">
    <text evidence="3">The sequence shown here is derived from an EMBL/GenBank/DDBJ whole genome shotgun (WGS) entry which is preliminary data.</text>
</comment>
<dbReference type="InterPro" id="IPR006015">
    <property type="entry name" value="Universal_stress_UspA"/>
</dbReference>
<organism evidence="3 4">
    <name type="scientific">Azomonas agilis</name>
    <dbReference type="NCBI Taxonomy" id="116849"/>
    <lineage>
        <taxon>Bacteria</taxon>
        <taxon>Pseudomonadati</taxon>
        <taxon>Pseudomonadota</taxon>
        <taxon>Gammaproteobacteria</taxon>
        <taxon>Pseudomonadales</taxon>
        <taxon>Pseudomonadaceae</taxon>
        <taxon>Azomonas</taxon>
    </lineage>
</organism>
<accession>A0A562I1H5</accession>
<dbReference type="OrthoDB" id="5795499at2"/>
<dbReference type="PRINTS" id="PR01438">
    <property type="entry name" value="UNVRSLSTRESS"/>
</dbReference>
<sequence length="143" mass="15482">MRNVLIAFDGSASAHRALQYVIDFAKEHKASLEVHVLNVQQEPVMFGEYVTVEMIDQMTQGFLSKGSEIVKEASNYVESAGLSCKTHVMLGNVPEKVRETVTQLGCDTVVMGTRGLGSLKGLLLGSVATQVIHEVPVPVVLVK</sequence>